<protein>
    <recommendedName>
        <fullName evidence="4">DUF1440 domain-containing protein</fullName>
    </recommendedName>
</protein>
<feature type="transmembrane region" description="Helical" evidence="1">
    <location>
        <begin position="23"/>
        <end position="47"/>
    </location>
</feature>
<sequence>MSTTVNSTKSGTSTTSPSFARRVVAGVIGGVAGGIVFGMLMAMMGTLPTLAMMVGSQSPIVGFLVHMMISIVFGIGLTVLFGSRLLTGYIRGLVVGMVYGAIWWVLGPLMIMPMMLGGALFAINAGALLSLMGHLIYGAILGLVAVRVLVR</sequence>
<dbReference type="EMBL" id="BAAAKW010000016">
    <property type="protein sequence ID" value="GAA1210315.1"/>
    <property type="molecule type" value="Genomic_DNA"/>
</dbReference>
<evidence type="ECO:0008006" key="4">
    <source>
        <dbReference type="Google" id="ProtNLM"/>
    </source>
</evidence>
<proteinExistence type="predicted"/>
<organism evidence="2 3">
    <name type="scientific">Rhodoglobus aureus</name>
    <dbReference type="NCBI Taxonomy" id="191497"/>
    <lineage>
        <taxon>Bacteria</taxon>
        <taxon>Bacillati</taxon>
        <taxon>Actinomycetota</taxon>
        <taxon>Actinomycetes</taxon>
        <taxon>Micrococcales</taxon>
        <taxon>Microbacteriaceae</taxon>
        <taxon>Rhodoglobus</taxon>
    </lineage>
</organism>
<name>A0ABN1VGE7_9MICO</name>
<accession>A0ABN1VGE7</accession>
<keyword evidence="1" id="KW-1133">Transmembrane helix</keyword>
<dbReference type="RefSeq" id="WP_343923168.1">
    <property type="nucleotide sequence ID" value="NZ_BAAAKW010000016.1"/>
</dbReference>
<keyword evidence="1" id="KW-0812">Transmembrane</keyword>
<comment type="caution">
    <text evidence="2">The sequence shown here is derived from an EMBL/GenBank/DDBJ whole genome shotgun (WGS) entry which is preliminary data.</text>
</comment>
<keyword evidence="1" id="KW-0472">Membrane</keyword>
<feature type="transmembrane region" description="Helical" evidence="1">
    <location>
        <begin position="93"/>
        <end position="116"/>
    </location>
</feature>
<keyword evidence="3" id="KW-1185">Reference proteome</keyword>
<gene>
    <name evidence="2" type="ORF">GCM10009655_06790</name>
</gene>
<evidence type="ECO:0000313" key="3">
    <source>
        <dbReference type="Proteomes" id="UP001500943"/>
    </source>
</evidence>
<feature type="transmembrane region" description="Helical" evidence="1">
    <location>
        <begin position="59"/>
        <end position="81"/>
    </location>
</feature>
<feature type="transmembrane region" description="Helical" evidence="1">
    <location>
        <begin position="128"/>
        <end position="150"/>
    </location>
</feature>
<evidence type="ECO:0000256" key="1">
    <source>
        <dbReference type="SAM" id="Phobius"/>
    </source>
</evidence>
<reference evidence="2 3" key="1">
    <citation type="journal article" date="2019" name="Int. J. Syst. Evol. Microbiol.">
        <title>The Global Catalogue of Microorganisms (GCM) 10K type strain sequencing project: providing services to taxonomists for standard genome sequencing and annotation.</title>
        <authorList>
            <consortium name="The Broad Institute Genomics Platform"/>
            <consortium name="The Broad Institute Genome Sequencing Center for Infectious Disease"/>
            <person name="Wu L."/>
            <person name="Ma J."/>
        </authorList>
    </citation>
    <scope>NUCLEOTIDE SEQUENCE [LARGE SCALE GENOMIC DNA]</scope>
    <source>
        <strain evidence="2 3">JCM 12762</strain>
    </source>
</reference>
<evidence type="ECO:0000313" key="2">
    <source>
        <dbReference type="EMBL" id="GAA1210315.1"/>
    </source>
</evidence>
<dbReference type="Proteomes" id="UP001500943">
    <property type="component" value="Unassembled WGS sequence"/>
</dbReference>